<name>A0A0M3JWJ4_ANISI</name>
<reference evidence="4" key="1">
    <citation type="submission" date="2017-02" db="UniProtKB">
        <authorList>
            <consortium name="WormBaseParasite"/>
        </authorList>
    </citation>
    <scope>IDENTIFICATION</scope>
</reference>
<dbReference type="EMBL" id="UYRR01031142">
    <property type="protein sequence ID" value="VDK46631.1"/>
    <property type="molecule type" value="Genomic_DNA"/>
</dbReference>
<feature type="compositionally biased region" description="Basic and acidic residues" evidence="1">
    <location>
        <begin position="59"/>
        <end position="73"/>
    </location>
</feature>
<accession>A0A0M3JWJ4</accession>
<feature type="compositionally biased region" description="Polar residues" evidence="1">
    <location>
        <begin position="1"/>
        <end position="10"/>
    </location>
</feature>
<evidence type="ECO:0000313" key="3">
    <source>
        <dbReference type="Proteomes" id="UP000267096"/>
    </source>
</evidence>
<organism evidence="4">
    <name type="scientific">Anisakis simplex</name>
    <name type="common">Herring worm</name>
    <dbReference type="NCBI Taxonomy" id="6269"/>
    <lineage>
        <taxon>Eukaryota</taxon>
        <taxon>Metazoa</taxon>
        <taxon>Ecdysozoa</taxon>
        <taxon>Nematoda</taxon>
        <taxon>Chromadorea</taxon>
        <taxon>Rhabditida</taxon>
        <taxon>Spirurina</taxon>
        <taxon>Ascaridomorpha</taxon>
        <taxon>Ascaridoidea</taxon>
        <taxon>Anisakidae</taxon>
        <taxon>Anisakis</taxon>
        <taxon>Anisakis simplex complex</taxon>
    </lineage>
</organism>
<protein>
    <submittedName>
        <fullName evidence="2 4">Uncharacterized protein</fullName>
    </submittedName>
</protein>
<gene>
    <name evidence="2" type="ORF">ASIM_LOCUS12126</name>
</gene>
<sequence>MPSSIHGSISSDDEPKPERSCKQCERSSSSSSSSSAKGDEDGTAAATAEAGAGEGGVEPELKAWIEDDDAKFV</sequence>
<dbReference type="Proteomes" id="UP000267096">
    <property type="component" value="Unassembled WGS sequence"/>
</dbReference>
<feature type="compositionally biased region" description="Basic and acidic residues" evidence="1">
    <location>
        <begin position="13"/>
        <end position="25"/>
    </location>
</feature>
<evidence type="ECO:0000313" key="2">
    <source>
        <dbReference type="EMBL" id="VDK46631.1"/>
    </source>
</evidence>
<proteinExistence type="predicted"/>
<dbReference type="AlphaFoldDB" id="A0A0M3JWJ4"/>
<reference evidence="2 3" key="2">
    <citation type="submission" date="2018-11" db="EMBL/GenBank/DDBJ databases">
        <authorList>
            <consortium name="Pathogen Informatics"/>
        </authorList>
    </citation>
    <scope>NUCLEOTIDE SEQUENCE [LARGE SCALE GENOMIC DNA]</scope>
</reference>
<feature type="region of interest" description="Disordered" evidence="1">
    <location>
        <begin position="1"/>
        <end position="73"/>
    </location>
</feature>
<evidence type="ECO:0000313" key="4">
    <source>
        <dbReference type="WBParaSite" id="ASIM_0001266001-mRNA-1"/>
    </source>
</evidence>
<evidence type="ECO:0000256" key="1">
    <source>
        <dbReference type="SAM" id="MobiDB-lite"/>
    </source>
</evidence>
<keyword evidence="3" id="KW-1185">Reference proteome</keyword>
<dbReference type="WBParaSite" id="ASIM_0001266001-mRNA-1">
    <property type="protein sequence ID" value="ASIM_0001266001-mRNA-1"/>
    <property type="gene ID" value="ASIM_0001266001"/>
</dbReference>